<keyword evidence="8" id="KW-1015">Disulfide bond</keyword>
<dbReference type="AlphaFoldDB" id="A0AAV6HHW1"/>
<dbReference type="GO" id="GO:0006869">
    <property type="term" value="P:lipid transport"/>
    <property type="evidence" value="ECO:0007669"/>
    <property type="project" value="InterPro"/>
</dbReference>
<dbReference type="PRINTS" id="PR01219">
    <property type="entry name" value="APOLIPOPROTD"/>
</dbReference>
<keyword evidence="10" id="KW-0873">Pyrrolidone carboxylic acid</keyword>
<reference evidence="13 14" key="1">
    <citation type="submission" date="2020-10" db="EMBL/GenBank/DDBJ databases">
        <title>Chromosome-scale genome assembly of the Allis shad, Alosa alosa.</title>
        <authorList>
            <person name="Margot Z."/>
            <person name="Christophe K."/>
            <person name="Cabau C."/>
            <person name="Louis A."/>
            <person name="Berthelot C."/>
            <person name="Parey E."/>
            <person name="Roest Crollius H."/>
            <person name="Montfort J."/>
            <person name="Robinson-Rechavi M."/>
            <person name="Bucao C."/>
            <person name="Bouchez O."/>
            <person name="Gislard M."/>
            <person name="Lluch J."/>
            <person name="Milhes M."/>
            <person name="Lampietro C."/>
            <person name="Lopez Roques C."/>
            <person name="Donnadieu C."/>
            <person name="Braasch I."/>
            <person name="Desvignes T."/>
            <person name="Postlethwait J."/>
            <person name="Bobe J."/>
            <person name="Guiguen Y."/>
        </authorList>
    </citation>
    <scope>NUCLEOTIDE SEQUENCE [LARGE SCALE GENOMIC DNA]</scope>
    <source>
        <strain evidence="13">M-15738</strain>
        <tissue evidence="13">Blood</tissue>
    </source>
</reference>
<evidence type="ECO:0000256" key="9">
    <source>
        <dbReference type="ARBA" id="ARBA00023180"/>
    </source>
</evidence>
<dbReference type="InterPro" id="IPR026222">
    <property type="entry name" value="ApoD_vertbrte"/>
</dbReference>
<dbReference type="GO" id="GO:0008289">
    <property type="term" value="F:lipid binding"/>
    <property type="evidence" value="ECO:0007669"/>
    <property type="project" value="UniProtKB-KW"/>
</dbReference>
<dbReference type="InterPro" id="IPR012674">
    <property type="entry name" value="Calycin"/>
</dbReference>
<feature type="signal peptide" evidence="11">
    <location>
        <begin position="1"/>
        <end position="19"/>
    </location>
</feature>
<evidence type="ECO:0000256" key="8">
    <source>
        <dbReference type="ARBA" id="ARBA00023157"/>
    </source>
</evidence>
<evidence type="ECO:0000256" key="5">
    <source>
        <dbReference type="ARBA" id="ARBA00022525"/>
    </source>
</evidence>
<keyword evidence="6 11" id="KW-0732">Signal</keyword>
<dbReference type="FunFam" id="2.40.128.20:FF:000003">
    <property type="entry name" value="Apolipoprotein D"/>
    <property type="match status" value="1"/>
</dbReference>
<keyword evidence="9" id="KW-0325">Glycoprotein</keyword>
<evidence type="ECO:0000256" key="10">
    <source>
        <dbReference type="ARBA" id="ARBA00023283"/>
    </source>
</evidence>
<evidence type="ECO:0000313" key="13">
    <source>
        <dbReference type="EMBL" id="KAG5286645.1"/>
    </source>
</evidence>
<proteinExistence type="inferred from homology"/>
<comment type="caution">
    <text evidence="13">The sequence shown here is derived from an EMBL/GenBank/DDBJ whole genome shotgun (WGS) entry which is preliminary data.</text>
</comment>
<dbReference type="GO" id="GO:0005576">
    <property type="term" value="C:extracellular region"/>
    <property type="evidence" value="ECO:0007669"/>
    <property type="project" value="UniProtKB-SubCell"/>
</dbReference>
<keyword evidence="14" id="KW-1185">Reference proteome</keyword>
<dbReference type="PANTHER" id="PTHR10612">
    <property type="entry name" value="APOLIPOPROTEIN D"/>
    <property type="match status" value="1"/>
</dbReference>
<dbReference type="GO" id="GO:0006629">
    <property type="term" value="P:lipid metabolic process"/>
    <property type="evidence" value="ECO:0007669"/>
    <property type="project" value="TreeGrafter"/>
</dbReference>
<keyword evidence="4" id="KW-0813">Transport</keyword>
<evidence type="ECO:0000313" key="14">
    <source>
        <dbReference type="Proteomes" id="UP000823561"/>
    </source>
</evidence>
<dbReference type="InterPro" id="IPR002969">
    <property type="entry name" value="ApolipopD"/>
</dbReference>
<keyword evidence="5" id="KW-0964">Secreted</keyword>
<evidence type="ECO:0000259" key="12">
    <source>
        <dbReference type="Pfam" id="PF08212"/>
    </source>
</evidence>
<evidence type="ECO:0000256" key="4">
    <source>
        <dbReference type="ARBA" id="ARBA00022448"/>
    </source>
</evidence>
<protein>
    <recommendedName>
        <fullName evidence="3">Apolipoprotein D</fullName>
    </recommendedName>
</protein>
<dbReference type="SUPFAM" id="SSF50814">
    <property type="entry name" value="Lipocalins"/>
    <property type="match status" value="1"/>
</dbReference>
<dbReference type="CDD" id="cd19437">
    <property type="entry name" value="lipocalin_apoD-like"/>
    <property type="match status" value="1"/>
</dbReference>
<feature type="chain" id="PRO_5043116151" description="Apolipoprotein D" evidence="11">
    <location>
        <begin position="20"/>
        <end position="197"/>
    </location>
</feature>
<comment type="subcellular location">
    <subcellularLocation>
        <location evidence="1">Secreted</location>
    </subcellularLocation>
</comment>
<name>A0AAV6HHW1_9TELE</name>
<dbReference type="PIRSF" id="PIRSF036893">
    <property type="entry name" value="Lipocalin_ApoD"/>
    <property type="match status" value="1"/>
</dbReference>
<organism evidence="13 14">
    <name type="scientific">Alosa alosa</name>
    <name type="common">allis shad</name>
    <dbReference type="NCBI Taxonomy" id="278164"/>
    <lineage>
        <taxon>Eukaryota</taxon>
        <taxon>Metazoa</taxon>
        <taxon>Chordata</taxon>
        <taxon>Craniata</taxon>
        <taxon>Vertebrata</taxon>
        <taxon>Euteleostomi</taxon>
        <taxon>Actinopterygii</taxon>
        <taxon>Neopterygii</taxon>
        <taxon>Teleostei</taxon>
        <taxon>Clupei</taxon>
        <taxon>Clupeiformes</taxon>
        <taxon>Clupeoidei</taxon>
        <taxon>Clupeidae</taxon>
        <taxon>Alosa</taxon>
    </lineage>
</organism>
<comment type="similarity">
    <text evidence="2 11">Belongs to the calycin superfamily. Lipocalin family.</text>
</comment>
<evidence type="ECO:0000256" key="1">
    <source>
        <dbReference type="ARBA" id="ARBA00004613"/>
    </source>
</evidence>
<dbReference type="Gene3D" id="2.40.128.20">
    <property type="match status" value="1"/>
</dbReference>
<dbReference type="EMBL" id="JADWDJ010000001">
    <property type="protein sequence ID" value="KAG5286645.1"/>
    <property type="molecule type" value="Genomic_DNA"/>
</dbReference>
<keyword evidence="7" id="KW-0446">Lipid-binding</keyword>
<dbReference type="InterPro" id="IPR000566">
    <property type="entry name" value="Lipocln_cytosolic_FA-bd_dom"/>
</dbReference>
<dbReference type="GO" id="GO:0000302">
    <property type="term" value="P:response to reactive oxygen species"/>
    <property type="evidence" value="ECO:0007669"/>
    <property type="project" value="TreeGrafter"/>
</dbReference>
<dbReference type="GO" id="GO:0042246">
    <property type="term" value="P:tissue regeneration"/>
    <property type="evidence" value="ECO:0007669"/>
    <property type="project" value="InterPro"/>
</dbReference>
<sequence>MQAVRVLLLTLCVTLGVGAQSFWEGRCPVPPVQQDFNIAKYSGRWYGIQKLPAVFQKGKCSQATYTLQSDGLVKSWPRYLGSAQNSYLRPDGEIANTRGTARVADLSDPAKLEVTFTGSPRPRPYWVLATDYDSYVLVYSCTNISEQSYVEFAWIMGRTRSLPADIITELKDKLHSHGIKTDNMTVTDQSGCSSMPV</sequence>
<evidence type="ECO:0000256" key="6">
    <source>
        <dbReference type="ARBA" id="ARBA00022729"/>
    </source>
</evidence>
<dbReference type="PRINTS" id="PR00179">
    <property type="entry name" value="LIPOCALIN"/>
</dbReference>
<dbReference type="InterPro" id="IPR022271">
    <property type="entry name" value="Lipocalin_ApoD"/>
</dbReference>
<evidence type="ECO:0000256" key="2">
    <source>
        <dbReference type="ARBA" id="ARBA00006889"/>
    </source>
</evidence>
<evidence type="ECO:0000256" key="3">
    <source>
        <dbReference type="ARBA" id="ARBA00019890"/>
    </source>
</evidence>
<gene>
    <name evidence="13" type="ORF">AALO_G00017230</name>
</gene>
<dbReference type="PROSITE" id="PS00213">
    <property type="entry name" value="LIPOCALIN"/>
    <property type="match status" value="1"/>
</dbReference>
<dbReference type="PRINTS" id="PR02058">
    <property type="entry name" value="APODVERTBRTE"/>
</dbReference>
<dbReference type="PANTHER" id="PTHR10612:SF58">
    <property type="entry name" value="APOLIPOPROTEIN D"/>
    <property type="match status" value="1"/>
</dbReference>
<dbReference type="Pfam" id="PF08212">
    <property type="entry name" value="Lipocalin_2"/>
    <property type="match status" value="1"/>
</dbReference>
<dbReference type="GO" id="GO:0007420">
    <property type="term" value="P:brain development"/>
    <property type="evidence" value="ECO:0007669"/>
    <property type="project" value="InterPro"/>
</dbReference>
<dbReference type="Proteomes" id="UP000823561">
    <property type="component" value="Chromosome 1"/>
</dbReference>
<accession>A0AAV6HHW1</accession>
<dbReference type="InterPro" id="IPR022272">
    <property type="entry name" value="Lipocalin_CS"/>
</dbReference>
<evidence type="ECO:0000256" key="7">
    <source>
        <dbReference type="ARBA" id="ARBA00023121"/>
    </source>
</evidence>
<feature type="domain" description="Lipocalin/cytosolic fatty-acid binding" evidence="12">
    <location>
        <begin position="37"/>
        <end position="188"/>
    </location>
</feature>
<evidence type="ECO:0000256" key="11">
    <source>
        <dbReference type="PIRNR" id="PIRNR036893"/>
    </source>
</evidence>
<dbReference type="GO" id="GO:0005737">
    <property type="term" value="C:cytoplasm"/>
    <property type="evidence" value="ECO:0007669"/>
    <property type="project" value="TreeGrafter"/>
</dbReference>